<evidence type="ECO:0000259" key="2">
    <source>
        <dbReference type="Pfam" id="PF16220"/>
    </source>
</evidence>
<dbReference type="RefSeq" id="WP_131185747.1">
    <property type="nucleotide sequence ID" value="NZ_QJUO01000034.1"/>
</dbReference>
<name>A0A4Q9QYQ0_9GAMM</name>
<dbReference type="InterPro" id="IPR006860">
    <property type="entry name" value="FecR"/>
</dbReference>
<sequence>MSEQAIDPRIAGEAADWVIRLQSGPLDDDEQQALEVWSRQSPAHACAWERARQLLQMSERVPSALGHDALQRLQGLGRRRAMQTLALLIAAPASGWLAWQRLPYWSADLHTARGERRTLRLADGSQLVLNTDSAVDVVFDAGQRLLRLRRGEILVTTASDPRRFVVETAQGRVRALGTRFSVRRLDQRSRVEVFEHAVEITPHQGAALRLEGGQQAAFGPLEVKAAEPLADYADAWESGLFVANELRLDQLLEELSRYRSGILRVHPGVAAMRVSGTFPMGNDERALTLLEKTLPLRVSRISRYWVSVQPLE</sequence>
<gene>
    <name evidence="3" type="ORF">DNJ96_17580</name>
</gene>
<evidence type="ECO:0000313" key="4">
    <source>
        <dbReference type="Proteomes" id="UP000292639"/>
    </source>
</evidence>
<dbReference type="EMBL" id="QJUP01000034">
    <property type="protein sequence ID" value="TBU89269.1"/>
    <property type="molecule type" value="Genomic_DNA"/>
</dbReference>
<protein>
    <submittedName>
        <fullName evidence="3">Iron dicitrate transport regulator FecR</fullName>
    </submittedName>
</protein>
<evidence type="ECO:0000259" key="1">
    <source>
        <dbReference type="Pfam" id="PF04773"/>
    </source>
</evidence>
<dbReference type="Gene3D" id="2.60.120.1440">
    <property type="match status" value="1"/>
</dbReference>
<dbReference type="Proteomes" id="UP000292639">
    <property type="component" value="Unassembled WGS sequence"/>
</dbReference>
<evidence type="ECO:0000313" key="3">
    <source>
        <dbReference type="EMBL" id="TBU89269.1"/>
    </source>
</evidence>
<accession>A0A4Q9QYQ0</accession>
<reference evidence="3 4" key="1">
    <citation type="submission" date="2018-06" db="EMBL/GenBank/DDBJ databases">
        <title>Three novel Pseudomonas species isolated from symptomatic oak.</title>
        <authorList>
            <person name="Bueno-Gonzalez V."/>
            <person name="Brady C."/>
        </authorList>
    </citation>
    <scope>NUCLEOTIDE SEQUENCE [LARGE SCALE GENOMIC DNA]</scope>
    <source>
        <strain evidence="3 4">P17C</strain>
    </source>
</reference>
<dbReference type="Pfam" id="PF04773">
    <property type="entry name" value="FecR"/>
    <property type="match status" value="1"/>
</dbReference>
<organism evidence="3 4">
    <name type="scientific">Stutzerimonas kirkiae</name>
    <dbReference type="NCBI Taxonomy" id="2211392"/>
    <lineage>
        <taxon>Bacteria</taxon>
        <taxon>Pseudomonadati</taxon>
        <taxon>Pseudomonadota</taxon>
        <taxon>Gammaproteobacteria</taxon>
        <taxon>Pseudomonadales</taxon>
        <taxon>Pseudomonadaceae</taxon>
        <taxon>Stutzerimonas</taxon>
    </lineage>
</organism>
<dbReference type="AlphaFoldDB" id="A0A4Q9QYQ0"/>
<dbReference type="Pfam" id="PF16220">
    <property type="entry name" value="DUF4880"/>
    <property type="match status" value="1"/>
</dbReference>
<dbReference type="InterPro" id="IPR032623">
    <property type="entry name" value="FecR_N"/>
</dbReference>
<keyword evidence="4" id="KW-1185">Reference proteome</keyword>
<feature type="domain" description="FecR N-terminal" evidence="2">
    <location>
        <begin position="13"/>
        <end position="54"/>
    </location>
</feature>
<comment type="caution">
    <text evidence="3">The sequence shown here is derived from an EMBL/GenBank/DDBJ whole genome shotgun (WGS) entry which is preliminary data.</text>
</comment>
<dbReference type="GO" id="GO:0016989">
    <property type="term" value="F:sigma factor antagonist activity"/>
    <property type="evidence" value="ECO:0007669"/>
    <property type="project" value="TreeGrafter"/>
</dbReference>
<dbReference type="InterPro" id="IPR012373">
    <property type="entry name" value="Ferrdict_sens_TM"/>
</dbReference>
<dbReference type="PIRSF" id="PIRSF018266">
    <property type="entry name" value="FecR"/>
    <property type="match status" value="1"/>
</dbReference>
<proteinExistence type="predicted"/>
<feature type="domain" description="FecR protein" evidence="1">
    <location>
        <begin position="108"/>
        <end position="199"/>
    </location>
</feature>
<dbReference type="OrthoDB" id="1099576at2"/>
<dbReference type="PANTHER" id="PTHR30273:SF2">
    <property type="entry name" value="PROTEIN FECR"/>
    <property type="match status" value="1"/>
</dbReference>
<dbReference type="PANTHER" id="PTHR30273">
    <property type="entry name" value="PERIPLASMIC SIGNAL SENSOR AND SIGMA FACTOR ACTIVATOR FECR-RELATED"/>
    <property type="match status" value="1"/>
</dbReference>